<evidence type="ECO:0000256" key="2">
    <source>
        <dbReference type="ARBA" id="ARBA00022801"/>
    </source>
</evidence>
<gene>
    <name evidence="6" type="ORF">BKD30_11020</name>
</gene>
<evidence type="ECO:0000256" key="3">
    <source>
        <dbReference type="ARBA" id="ARBA00022842"/>
    </source>
</evidence>
<keyword evidence="2" id="KW-0378">Hydrolase</keyword>
<dbReference type="PRINTS" id="PR00377">
    <property type="entry name" value="IMPHPHTASES"/>
</dbReference>
<accession>A0A1R1L8R9</accession>
<feature type="binding site" evidence="4">
    <location>
        <position position="94"/>
    </location>
    <ligand>
        <name>Mg(2+)</name>
        <dbReference type="ChEBI" id="CHEBI:18420"/>
        <label>1</label>
        <note>catalytic</note>
    </ligand>
</feature>
<evidence type="ECO:0000256" key="5">
    <source>
        <dbReference type="SAM" id="MobiDB-lite"/>
    </source>
</evidence>
<feature type="binding site" evidence="4">
    <location>
        <position position="95"/>
    </location>
    <ligand>
        <name>Mg(2+)</name>
        <dbReference type="ChEBI" id="CHEBI:18420"/>
        <label>1</label>
        <note>catalytic</note>
    </ligand>
</feature>
<proteinExistence type="predicted"/>
<dbReference type="GO" id="GO:0046872">
    <property type="term" value="F:metal ion binding"/>
    <property type="evidence" value="ECO:0007669"/>
    <property type="project" value="UniProtKB-KW"/>
</dbReference>
<evidence type="ECO:0000256" key="4">
    <source>
        <dbReference type="PIRSR" id="PIRSR600760-2"/>
    </source>
</evidence>
<reference evidence="6 7" key="1">
    <citation type="submission" date="2016-12" db="EMBL/GenBank/DDBJ databases">
        <title>Draft genome of Tersicoccus phoenicis 1P05MA.</title>
        <authorList>
            <person name="Nakajima Y."/>
            <person name="Yoshizawa S."/>
            <person name="Nakamura K."/>
            <person name="Ogura Y."/>
            <person name="Hayashi T."/>
            <person name="Kogure K."/>
        </authorList>
    </citation>
    <scope>NUCLEOTIDE SEQUENCE [LARGE SCALE GENOMIC DNA]</scope>
    <source>
        <strain evidence="6 7">1p05MA</strain>
    </source>
</reference>
<comment type="cofactor">
    <cofactor evidence="4">
        <name>Mg(2+)</name>
        <dbReference type="ChEBI" id="CHEBI:18420"/>
    </cofactor>
</comment>
<organism evidence="6 7">
    <name type="scientific">Tersicoccus phoenicis</name>
    <dbReference type="NCBI Taxonomy" id="554083"/>
    <lineage>
        <taxon>Bacteria</taxon>
        <taxon>Bacillati</taxon>
        <taxon>Actinomycetota</taxon>
        <taxon>Actinomycetes</taxon>
        <taxon>Micrococcales</taxon>
        <taxon>Micrococcaceae</taxon>
        <taxon>Tersicoccus</taxon>
    </lineage>
</organism>
<name>A0A1R1L8R9_9MICC</name>
<keyword evidence="7" id="KW-1185">Reference proteome</keyword>
<dbReference type="PANTHER" id="PTHR20854">
    <property type="entry name" value="INOSITOL MONOPHOSPHATASE"/>
    <property type="match status" value="1"/>
</dbReference>
<dbReference type="GO" id="GO:0008934">
    <property type="term" value="F:inositol monophosphate 1-phosphatase activity"/>
    <property type="evidence" value="ECO:0007669"/>
    <property type="project" value="TreeGrafter"/>
</dbReference>
<feature type="region of interest" description="Disordered" evidence="5">
    <location>
        <begin position="64"/>
        <end position="84"/>
    </location>
</feature>
<comment type="caution">
    <text evidence="6">The sequence shown here is derived from an EMBL/GenBank/DDBJ whole genome shotgun (WGS) entry which is preliminary data.</text>
</comment>
<feature type="binding site" evidence="4">
    <location>
        <position position="92"/>
    </location>
    <ligand>
        <name>Mg(2+)</name>
        <dbReference type="ChEBI" id="CHEBI:18420"/>
        <label>1</label>
        <note>catalytic</note>
    </ligand>
</feature>
<dbReference type="PANTHER" id="PTHR20854:SF4">
    <property type="entry name" value="INOSITOL-1-MONOPHOSPHATASE-RELATED"/>
    <property type="match status" value="1"/>
</dbReference>
<evidence type="ECO:0000313" key="7">
    <source>
        <dbReference type="Proteomes" id="UP000187085"/>
    </source>
</evidence>
<dbReference type="InterPro" id="IPR020583">
    <property type="entry name" value="Inositol_monoP_metal-BS"/>
</dbReference>
<dbReference type="GO" id="GO:0006020">
    <property type="term" value="P:inositol metabolic process"/>
    <property type="evidence" value="ECO:0007669"/>
    <property type="project" value="TreeGrafter"/>
</dbReference>
<protein>
    <recommendedName>
        <fullName evidence="8">Inositol monophosphatase</fullName>
    </recommendedName>
</protein>
<keyword evidence="1 4" id="KW-0479">Metal-binding</keyword>
<keyword evidence="3 4" id="KW-0460">Magnesium</keyword>
<evidence type="ECO:0000313" key="6">
    <source>
        <dbReference type="EMBL" id="OMH23925.1"/>
    </source>
</evidence>
<dbReference type="AlphaFoldDB" id="A0A1R1L8R9"/>
<dbReference type="Pfam" id="PF00459">
    <property type="entry name" value="Inositol_P"/>
    <property type="match status" value="1"/>
</dbReference>
<dbReference type="InterPro" id="IPR000760">
    <property type="entry name" value="Inositol_monophosphatase-like"/>
</dbReference>
<dbReference type="Gene3D" id="3.30.540.10">
    <property type="entry name" value="Fructose-1,6-Bisphosphatase, subunit A, domain 1"/>
    <property type="match status" value="1"/>
</dbReference>
<feature type="binding site" evidence="4">
    <location>
        <position position="68"/>
    </location>
    <ligand>
        <name>Mg(2+)</name>
        <dbReference type="ChEBI" id="CHEBI:18420"/>
        <label>1</label>
        <note>catalytic</note>
    </ligand>
</feature>
<dbReference type="GO" id="GO:0007165">
    <property type="term" value="P:signal transduction"/>
    <property type="evidence" value="ECO:0007669"/>
    <property type="project" value="TreeGrafter"/>
</dbReference>
<dbReference type="EMBL" id="MRDE01000068">
    <property type="protein sequence ID" value="OMH23925.1"/>
    <property type="molecule type" value="Genomic_DNA"/>
</dbReference>
<evidence type="ECO:0008006" key="8">
    <source>
        <dbReference type="Google" id="ProtNLM"/>
    </source>
</evidence>
<sequence length="284" mass="29962">MLATARRAAAAGAAVLADAVAGGTDEWRMDATTKSSDSDWVTSYDLAAERAVRAVLSAERPDDVVSGEEFGTSGSDDAAVPTDGSGLRWSVDPLDGTTNFIRGIVYYATSVAVIGAGGRWLAGVVNAPALGVEYSAAAGRGAWRRRLIGDAAQDRPRRLTGPDPERPGRLLATGFSYNGSSRTRQFNELEGLMSAFADVRRLGSAALDLCLVADGTLDAFRESGLHEHDWAAGALIAQEAGCWVHRSTASTALADPAGQWREEGITAATSRHEARRLDLDLDLE</sequence>
<dbReference type="STRING" id="554083.BKD30_11020"/>
<feature type="binding site" evidence="4">
    <location>
        <position position="229"/>
    </location>
    <ligand>
        <name>Mg(2+)</name>
        <dbReference type="ChEBI" id="CHEBI:18420"/>
        <label>1</label>
        <note>catalytic</note>
    </ligand>
</feature>
<dbReference type="Gene3D" id="3.40.190.80">
    <property type="match status" value="1"/>
</dbReference>
<dbReference type="SUPFAM" id="SSF56655">
    <property type="entry name" value="Carbohydrate phosphatase"/>
    <property type="match status" value="1"/>
</dbReference>
<dbReference type="PROSITE" id="PS00629">
    <property type="entry name" value="IMP_1"/>
    <property type="match status" value="1"/>
</dbReference>
<dbReference type="Proteomes" id="UP000187085">
    <property type="component" value="Unassembled WGS sequence"/>
</dbReference>
<evidence type="ECO:0000256" key="1">
    <source>
        <dbReference type="ARBA" id="ARBA00022723"/>
    </source>
</evidence>